<evidence type="ECO:0000313" key="2">
    <source>
        <dbReference type="EnsemblPlants" id="PGSC0003DMT400087295"/>
    </source>
</evidence>
<organism evidence="2 3">
    <name type="scientific">Solanum tuberosum</name>
    <name type="common">Potato</name>
    <dbReference type="NCBI Taxonomy" id="4113"/>
    <lineage>
        <taxon>Eukaryota</taxon>
        <taxon>Viridiplantae</taxon>
        <taxon>Streptophyta</taxon>
        <taxon>Embryophyta</taxon>
        <taxon>Tracheophyta</taxon>
        <taxon>Spermatophyta</taxon>
        <taxon>Magnoliopsida</taxon>
        <taxon>eudicotyledons</taxon>
        <taxon>Gunneridae</taxon>
        <taxon>Pentapetalae</taxon>
        <taxon>asterids</taxon>
        <taxon>lamiids</taxon>
        <taxon>Solanales</taxon>
        <taxon>Solanaceae</taxon>
        <taxon>Solanoideae</taxon>
        <taxon>Solaneae</taxon>
        <taxon>Solanum</taxon>
    </lineage>
</organism>
<dbReference type="EnsemblPlants" id="PGSC0003DMT400087295">
    <property type="protein sequence ID" value="PGSC0003DMT400087295"/>
    <property type="gene ID" value="PGSC0003DMG400036866"/>
</dbReference>
<dbReference type="Proteomes" id="UP000011115">
    <property type="component" value="Unassembled WGS sequence"/>
</dbReference>
<feature type="region of interest" description="Disordered" evidence="1">
    <location>
        <begin position="108"/>
        <end position="132"/>
    </location>
</feature>
<dbReference type="InParanoid" id="M1DDJ4"/>
<protein>
    <recommendedName>
        <fullName evidence="4">Integrase core domain containing protein</fullName>
    </recommendedName>
</protein>
<dbReference type="Gramene" id="PGSC0003DMT400087295">
    <property type="protein sequence ID" value="PGSC0003DMT400087295"/>
    <property type="gene ID" value="PGSC0003DMG400036866"/>
</dbReference>
<sequence length="286" mass="33076">MTQEQLDKERERDENIEKMLAQMELLQEHVLENVKKQKGENLLFRVEEGSSSSYSKLGENHGWNSKRYEEGFHPRYLQRYGNQGLNFHKEEEQIRDHQGWSEQSDYWRREDDHEEDHTQSSESPKSKGSAKSPCVNDLLSRILDKVECSDDLLKGMKDDFSSLNTRLNSLADAIKLLESQLSLLFEQLKPNIMGKNGDRGLVVVTRSGKVAIGDLTGNDEKYKGMEEEEILIHQSIAKGQQKDVEKHNPIPKVVQPLPKISPPFPQHLKKKNEDEKFKKFLSVFKT</sequence>
<proteinExistence type="predicted"/>
<reference evidence="2" key="2">
    <citation type="submission" date="2015-06" db="UniProtKB">
        <authorList>
            <consortium name="EnsemblPlants"/>
        </authorList>
    </citation>
    <scope>IDENTIFICATION</scope>
    <source>
        <strain evidence="2">DM1-3 516 R44</strain>
    </source>
</reference>
<evidence type="ECO:0000256" key="1">
    <source>
        <dbReference type="SAM" id="MobiDB-lite"/>
    </source>
</evidence>
<dbReference type="OMA" id="SDYWRRE"/>
<dbReference type="AlphaFoldDB" id="M1DDJ4"/>
<name>M1DDJ4_SOLTU</name>
<dbReference type="PaxDb" id="4113-PGSC0003DMT400087295"/>
<reference evidence="3" key="1">
    <citation type="journal article" date="2011" name="Nature">
        <title>Genome sequence and analysis of the tuber crop potato.</title>
        <authorList>
            <consortium name="The Potato Genome Sequencing Consortium"/>
        </authorList>
    </citation>
    <scope>NUCLEOTIDE SEQUENCE [LARGE SCALE GENOMIC DNA]</scope>
    <source>
        <strain evidence="3">cv. DM1-3 516 R44</strain>
    </source>
</reference>
<feature type="compositionally biased region" description="Basic and acidic residues" evidence="1">
    <location>
        <begin position="108"/>
        <end position="119"/>
    </location>
</feature>
<dbReference type="HOGENOM" id="CLU_072933_0_0_1"/>
<keyword evidence="3" id="KW-1185">Reference proteome</keyword>
<accession>M1DDJ4</accession>
<feature type="region of interest" description="Disordered" evidence="1">
    <location>
        <begin position="249"/>
        <end position="271"/>
    </location>
</feature>
<evidence type="ECO:0000313" key="3">
    <source>
        <dbReference type="Proteomes" id="UP000011115"/>
    </source>
</evidence>
<evidence type="ECO:0008006" key="4">
    <source>
        <dbReference type="Google" id="ProtNLM"/>
    </source>
</evidence>